<evidence type="ECO:0000256" key="1">
    <source>
        <dbReference type="ARBA" id="ARBA00023157"/>
    </source>
</evidence>
<dbReference type="InterPro" id="IPR043504">
    <property type="entry name" value="Peptidase_S1_PA_chymotrypsin"/>
</dbReference>
<dbReference type="EMBL" id="VCGU01000010">
    <property type="protein sequence ID" value="TRY69124.1"/>
    <property type="molecule type" value="Genomic_DNA"/>
</dbReference>
<feature type="signal peptide" evidence="2">
    <location>
        <begin position="1"/>
        <end position="24"/>
    </location>
</feature>
<dbReference type="PROSITE" id="PS50240">
    <property type="entry name" value="TRYPSIN_DOM"/>
    <property type="match status" value="1"/>
</dbReference>
<evidence type="ECO:0000313" key="5">
    <source>
        <dbReference type="Proteomes" id="UP000318571"/>
    </source>
</evidence>
<evidence type="ECO:0000256" key="2">
    <source>
        <dbReference type="SAM" id="SignalP"/>
    </source>
</evidence>
<dbReference type="CDD" id="cd00190">
    <property type="entry name" value="Tryp_SPc"/>
    <property type="match status" value="1"/>
</dbReference>
<dbReference type="GO" id="GO:0006508">
    <property type="term" value="P:proteolysis"/>
    <property type="evidence" value="ECO:0007669"/>
    <property type="project" value="InterPro"/>
</dbReference>
<dbReference type="STRING" id="6832.A0A553NUM8"/>
<keyword evidence="1" id="KW-1015">Disulfide bond</keyword>
<keyword evidence="2" id="KW-0732">Signal</keyword>
<protein>
    <recommendedName>
        <fullName evidence="3">Peptidase S1 domain-containing protein</fullName>
    </recommendedName>
</protein>
<sequence length="292" mass="31717">MFGLRSLSAPVLLIIAISTTEIGARRSSQPWVNDPTCGIANDWGNAHGGPYRVGNGHPSYPHQFPWVGHLRSGQSFCTCSLIAERWALTAAHCVEDVPIQDIIASFGVHSLDGLDDPSVQKLGVQRVHLSSIGDIALLHLDKRAKFNSKVRPACLPLEVGDITGKTAYMKGFGRTEEFILPSELMLSQRGKIASEDVCAQELGPMFGKRLICTVLNDPMDPFVGKGDSGGPLDVLMADGKYYQVGVTSFHMIASLTSGFVDVRQYLPWILTWIDSNTNSDGEGLGPNPIHQF</sequence>
<dbReference type="PANTHER" id="PTHR24250:SF50">
    <property type="entry name" value="PEPTIDASE S1 DOMAIN-CONTAINING PROTEIN"/>
    <property type="match status" value="1"/>
</dbReference>
<dbReference type="Pfam" id="PF00089">
    <property type="entry name" value="Trypsin"/>
    <property type="match status" value="1"/>
</dbReference>
<dbReference type="SUPFAM" id="SSF50494">
    <property type="entry name" value="Trypsin-like serine proteases"/>
    <property type="match status" value="1"/>
</dbReference>
<keyword evidence="5" id="KW-1185">Reference proteome</keyword>
<evidence type="ECO:0000259" key="3">
    <source>
        <dbReference type="PROSITE" id="PS50240"/>
    </source>
</evidence>
<dbReference type="InterPro" id="IPR018114">
    <property type="entry name" value="TRYPSIN_HIS"/>
</dbReference>
<dbReference type="Proteomes" id="UP000318571">
    <property type="component" value="Chromosome 1"/>
</dbReference>
<dbReference type="Gene3D" id="2.40.10.10">
    <property type="entry name" value="Trypsin-like serine proteases"/>
    <property type="match status" value="1"/>
</dbReference>
<feature type="chain" id="PRO_5021852781" description="Peptidase S1 domain-containing protein" evidence="2">
    <location>
        <begin position="25"/>
        <end position="292"/>
    </location>
</feature>
<accession>A0A553NUM8</accession>
<dbReference type="InterPro" id="IPR009003">
    <property type="entry name" value="Peptidase_S1_PA"/>
</dbReference>
<reference evidence="4 5" key="1">
    <citation type="journal article" date="2018" name="Nat. Ecol. Evol.">
        <title>Genomic signatures of mitonuclear coevolution across populations of Tigriopus californicus.</title>
        <authorList>
            <person name="Barreto F.S."/>
            <person name="Watson E.T."/>
            <person name="Lima T.G."/>
            <person name="Willett C.S."/>
            <person name="Edmands S."/>
            <person name="Li W."/>
            <person name="Burton R.S."/>
        </authorList>
    </citation>
    <scope>NUCLEOTIDE SEQUENCE [LARGE SCALE GENOMIC DNA]</scope>
    <source>
        <strain evidence="4 5">San Diego</strain>
    </source>
</reference>
<organism evidence="4 5">
    <name type="scientific">Tigriopus californicus</name>
    <name type="common">Marine copepod</name>
    <dbReference type="NCBI Taxonomy" id="6832"/>
    <lineage>
        <taxon>Eukaryota</taxon>
        <taxon>Metazoa</taxon>
        <taxon>Ecdysozoa</taxon>
        <taxon>Arthropoda</taxon>
        <taxon>Crustacea</taxon>
        <taxon>Multicrustacea</taxon>
        <taxon>Hexanauplia</taxon>
        <taxon>Copepoda</taxon>
        <taxon>Harpacticoida</taxon>
        <taxon>Harpacticidae</taxon>
        <taxon>Tigriopus</taxon>
    </lineage>
</organism>
<comment type="caution">
    <text evidence="4">The sequence shown here is derived from an EMBL/GenBank/DDBJ whole genome shotgun (WGS) entry which is preliminary data.</text>
</comment>
<dbReference type="PANTHER" id="PTHR24250">
    <property type="entry name" value="CHYMOTRYPSIN-RELATED"/>
    <property type="match status" value="1"/>
</dbReference>
<evidence type="ECO:0000313" key="4">
    <source>
        <dbReference type="EMBL" id="TRY69124.1"/>
    </source>
</evidence>
<proteinExistence type="predicted"/>
<dbReference type="OrthoDB" id="10061449at2759"/>
<gene>
    <name evidence="4" type="ORF">TCAL_05106</name>
</gene>
<dbReference type="SMART" id="SM00020">
    <property type="entry name" value="Tryp_SPc"/>
    <property type="match status" value="1"/>
</dbReference>
<dbReference type="AlphaFoldDB" id="A0A553NUM8"/>
<feature type="domain" description="Peptidase S1" evidence="3">
    <location>
        <begin position="53"/>
        <end position="274"/>
    </location>
</feature>
<dbReference type="InterPro" id="IPR001254">
    <property type="entry name" value="Trypsin_dom"/>
</dbReference>
<name>A0A553NUM8_TIGCA</name>
<dbReference type="PROSITE" id="PS00134">
    <property type="entry name" value="TRYPSIN_HIS"/>
    <property type="match status" value="1"/>
</dbReference>
<dbReference type="PRINTS" id="PR00722">
    <property type="entry name" value="CHYMOTRYPSIN"/>
</dbReference>
<dbReference type="InterPro" id="IPR001314">
    <property type="entry name" value="Peptidase_S1A"/>
</dbReference>
<dbReference type="GO" id="GO:0004252">
    <property type="term" value="F:serine-type endopeptidase activity"/>
    <property type="evidence" value="ECO:0007669"/>
    <property type="project" value="InterPro"/>
</dbReference>